<organism evidence="2 3">
    <name type="scientific">Homarus americanus</name>
    <name type="common">American lobster</name>
    <dbReference type="NCBI Taxonomy" id="6706"/>
    <lineage>
        <taxon>Eukaryota</taxon>
        <taxon>Metazoa</taxon>
        <taxon>Ecdysozoa</taxon>
        <taxon>Arthropoda</taxon>
        <taxon>Crustacea</taxon>
        <taxon>Multicrustacea</taxon>
        <taxon>Malacostraca</taxon>
        <taxon>Eumalacostraca</taxon>
        <taxon>Eucarida</taxon>
        <taxon>Decapoda</taxon>
        <taxon>Pleocyemata</taxon>
        <taxon>Astacidea</taxon>
        <taxon>Nephropoidea</taxon>
        <taxon>Nephropidae</taxon>
        <taxon>Homarus</taxon>
    </lineage>
</organism>
<name>A0A8J5JF91_HOMAM</name>
<dbReference type="Proteomes" id="UP000747542">
    <property type="component" value="Unassembled WGS sequence"/>
</dbReference>
<dbReference type="EMBL" id="JAHLQT010044460">
    <property type="protein sequence ID" value="KAG7154495.1"/>
    <property type="molecule type" value="Genomic_DNA"/>
</dbReference>
<reference evidence="2" key="1">
    <citation type="journal article" date="2021" name="Sci. Adv.">
        <title>The American lobster genome reveals insights on longevity, neural, and immune adaptations.</title>
        <authorList>
            <person name="Polinski J.M."/>
            <person name="Zimin A.V."/>
            <person name="Clark K.F."/>
            <person name="Kohn A.B."/>
            <person name="Sadowski N."/>
            <person name="Timp W."/>
            <person name="Ptitsyn A."/>
            <person name="Khanna P."/>
            <person name="Romanova D.Y."/>
            <person name="Williams P."/>
            <person name="Greenwood S.J."/>
            <person name="Moroz L.L."/>
            <person name="Walt D.R."/>
            <person name="Bodnar A.G."/>
        </authorList>
    </citation>
    <scope>NUCLEOTIDE SEQUENCE</scope>
    <source>
        <strain evidence="2">GMGI-L3</strain>
    </source>
</reference>
<protein>
    <submittedName>
        <fullName evidence="2">Uncharacterized protein</fullName>
    </submittedName>
</protein>
<gene>
    <name evidence="2" type="ORF">Hamer_G018246</name>
</gene>
<feature type="compositionally biased region" description="Basic and acidic residues" evidence="1">
    <location>
        <begin position="28"/>
        <end position="45"/>
    </location>
</feature>
<evidence type="ECO:0000313" key="2">
    <source>
        <dbReference type="EMBL" id="KAG7154495.1"/>
    </source>
</evidence>
<keyword evidence="3" id="KW-1185">Reference proteome</keyword>
<comment type="caution">
    <text evidence="2">The sequence shown here is derived from an EMBL/GenBank/DDBJ whole genome shotgun (WGS) entry which is preliminary data.</text>
</comment>
<sequence length="74" mass="8067">MDQEQRKGNVNMDEGDQGPEAVVVPPELNDHDVTATEAERGHPLPESECLAPDQNPGSNIMAEVRRTVTEMLVA</sequence>
<evidence type="ECO:0000313" key="3">
    <source>
        <dbReference type="Proteomes" id="UP000747542"/>
    </source>
</evidence>
<accession>A0A8J5JF91</accession>
<evidence type="ECO:0000256" key="1">
    <source>
        <dbReference type="SAM" id="MobiDB-lite"/>
    </source>
</evidence>
<dbReference type="AlphaFoldDB" id="A0A8J5JF91"/>
<proteinExistence type="predicted"/>
<feature type="region of interest" description="Disordered" evidence="1">
    <location>
        <begin position="1"/>
        <end position="58"/>
    </location>
</feature>